<reference evidence="3" key="1">
    <citation type="journal article" date="2014" name="Proc. Natl. Acad. Sci. U.S.A.">
        <title>Extensive sampling of basidiomycete genomes demonstrates inadequacy of the white-rot/brown-rot paradigm for wood decay fungi.</title>
        <authorList>
            <person name="Riley R."/>
            <person name="Salamov A.A."/>
            <person name="Brown D.W."/>
            <person name="Nagy L.G."/>
            <person name="Floudas D."/>
            <person name="Held B.W."/>
            <person name="Levasseur A."/>
            <person name="Lombard V."/>
            <person name="Morin E."/>
            <person name="Otillar R."/>
            <person name="Lindquist E.A."/>
            <person name="Sun H."/>
            <person name="LaButti K.M."/>
            <person name="Schmutz J."/>
            <person name="Jabbour D."/>
            <person name="Luo H."/>
            <person name="Baker S.E."/>
            <person name="Pisabarro A.G."/>
            <person name="Walton J.D."/>
            <person name="Blanchette R.A."/>
            <person name="Henrissat B."/>
            <person name="Martin F."/>
            <person name="Cullen D."/>
            <person name="Hibbett D.S."/>
            <person name="Grigoriev I.V."/>
        </authorList>
    </citation>
    <scope>NUCLEOTIDE SEQUENCE [LARGE SCALE GENOMIC DNA]</scope>
    <source>
        <strain evidence="3">MUCL 33604</strain>
    </source>
</reference>
<dbReference type="Proteomes" id="UP000027265">
    <property type="component" value="Unassembled WGS sequence"/>
</dbReference>
<name>A0A067PCB1_9AGAM</name>
<sequence>MVELWIDALIVAAQTAGSASISSTADLPSRAPSSPILIHTTSDSEFSDSDSDSPSRCSSPSPPPPAIIKSFGISNKKQGKLGFIVLSHEEAEEQLKKEMQHLRA</sequence>
<dbReference type="EMBL" id="KL197740">
    <property type="protein sequence ID" value="KDQ52399.1"/>
    <property type="molecule type" value="Genomic_DNA"/>
</dbReference>
<organism evidence="2 3">
    <name type="scientific">Jaapia argillacea MUCL 33604</name>
    <dbReference type="NCBI Taxonomy" id="933084"/>
    <lineage>
        <taxon>Eukaryota</taxon>
        <taxon>Fungi</taxon>
        <taxon>Dikarya</taxon>
        <taxon>Basidiomycota</taxon>
        <taxon>Agaricomycotina</taxon>
        <taxon>Agaricomycetes</taxon>
        <taxon>Agaricomycetidae</taxon>
        <taxon>Jaapiales</taxon>
        <taxon>Jaapiaceae</taxon>
        <taxon>Jaapia</taxon>
    </lineage>
</organism>
<proteinExistence type="predicted"/>
<evidence type="ECO:0000313" key="3">
    <source>
        <dbReference type="Proteomes" id="UP000027265"/>
    </source>
</evidence>
<dbReference type="HOGENOM" id="CLU_2250544_0_0_1"/>
<dbReference type="InParanoid" id="A0A067PCB1"/>
<accession>A0A067PCB1</accession>
<feature type="region of interest" description="Disordered" evidence="1">
    <location>
        <begin position="19"/>
        <end position="71"/>
    </location>
</feature>
<evidence type="ECO:0000256" key="1">
    <source>
        <dbReference type="SAM" id="MobiDB-lite"/>
    </source>
</evidence>
<protein>
    <submittedName>
        <fullName evidence="2">Uncharacterized protein</fullName>
    </submittedName>
</protein>
<dbReference type="AlphaFoldDB" id="A0A067PCB1"/>
<evidence type="ECO:0000313" key="2">
    <source>
        <dbReference type="EMBL" id="KDQ52399.1"/>
    </source>
</evidence>
<gene>
    <name evidence="2" type="ORF">JAAARDRAFT_198313</name>
</gene>
<keyword evidence="3" id="KW-1185">Reference proteome</keyword>